<keyword evidence="2" id="KW-0812">Transmembrane</keyword>
<keyword evidence="2" id="KW-0472">Membrane</keyword>
<evidence type="ECO:0000256" key="1">
    <source>
        <dbReference type="SAM" id="MobiDB-lite"/>
    </source>
</evidence>
<reference evidence="3 4" key="1">
    <citation type="submission" date="2016-11" db="EMBL/GenBank/DDBJ databases">
        <authorList>
            <person name="Jaros S."/>
            <person name="Januszkiewicz K."/>
            <person name="Wedrychowicz H."/>
        </authorList>
    </citation>
    <scope>NUCLEOTIDE SEQUENCE [LARGE SCALE GENOMIC DNA]</scope>
    <source>
        <strain evidence="3 4">GAS499</strain>
    </source>
</reference>
<feature type="transmembrane region" description="Helical" evidence="2">
    <location>
        <begin position="20"/>
        <end position="41"/>
    </location>
</feature>
<dbReference type="Proteomes" id="UP000189935">
    <property type="component" value="Chromosome I"/>
</dbReference>
<feature type="transmembrane region" description="Helical" evidence="2">
    <location>
        <begin position="47"/>
        <end position="65"/>
    </location>
</feature>
<accession>A0A1M6SDT8</accession>
<proteinExistence type="predicted"/>
<protein>
    <submittedName>
        <fullName evidence="3">Uncharacterized membrane protein YhaH, DUF805 family</fullName>
    </submittedName>
</protein>
<feature type="transmembrane region" description="Helical" evidence="2">
    <location>
        <begin position="112"/>
        <end position="134"/>
    </location>
</feature>
<dbReference type="PANTHER" id="PTHR34980">
    <property type="entry name" value="INNER MEMBRANE PROTEIN-RELATED-RELATED"/>
    <property type="match status" value="1"/>
</dbReference>
<feature type="region of interest" description="Disordered" evidence="1">
    <location>
        <begin position="146"/>
        <end position="167"/>
    </location>
</feature>
<dbReference type="EMBL" id="LT670844">
    <property type="protein sequence ID" value="SHK42932.1"/>
    <property type="molecule type" value="Genomic_DNA"/>
</dbReference>
<gene>
    <name evidence="3" type="ORF">SAMN05444159_3242</name>
</gene>
<name>A0A1M6SDT8_9BRAD</name>
<keyword evidence="2" id="KW-1133">Transmembrane helix</keyword>
<dbReference type="RefSeq" id="WP_079539325.1">
    <property type="nucleotide sequence ID" value="NZ_LT670844.1"/>
</dbReference>
<sequence>MDYVWLLFSFKGRINRARYLLVQGALLTFWFMLFVKLSIYFSPQWQALHFDWVVAITMIWINAATTAKRLHDRNRSGWWAVAIFILNRLSYVYYGLFFGLAFGVDISTAEELLLVMLAVAMSLLQTWVIIELVFMIGTDGPNRFGPDPTRAAPNLPTDSHPEPDRVPDFLVRRASLSAR</sequence>
<evidence type="ECO:0000313" key="4">
    <source>
        <dbReference type="Proteomes" id="UP000189935"/>
    </source>
</evidence>
<evidence type="ECO:0000256" key="2">
    <source>
        <dbReference type="SAM" id="Phobius"/>
    </source>
</evidence>
<dbReference type="AlphaFoldDB" id="A0A1M6SDT8"/>
<dbReference type="Pfam" id="PF05656">
    <property type="entry name" value="DUF805"/>
    <property type="match status" value="1"/>
</dbReference>
<evidence type="ECO:0000313" key="3">
    <source>
        <dbReference type="EMBL" id="SHK42932.1"/>
    </source>
</evidence>
<organism evidence="3 4">
    <name type="scientific">Bradyrhizobium lablabi</name>
    <dbReference type="NCBI Taxonomy" id="722472"/>
    <lineage>
        <taxon>Bacteria</taxon>
        <taxon>Pseudomonadati</taxon>
        <taxon>Pseudomonadota</taxon>
        <taxon>Alphaproteobacteria</taxon>
        <taxon>Hyphomicrobiales</taxon>
        <taxon>Nitrobacteraceae</taxon>
        <taxon>Bradyrhizobium</taxon>
    </lineage>
</organism>
<dbReference type="GO" id="GO:0005886">
    <property type="term" value="C:plasma membrane"/>
    <property type="evidence" value="ECO:0007669"/>
    <property type="project" value="TreeGrafter"/>
</dbReference>
<feature type="transmembrane region" description="Helical" evidence="2">
    <location>
        <begin position="77"/>
        <end position="100"/>
    </location>
</feature>
<dbReference type="PANTHER" id="PTHR34980:SF3">
    <property type="entry name" value="BLR8105 PROTEIN"/>
    <property type="match status" value="1"/>
</dbReference>
<dbReference type="OrthoDB" id="9812349at2"/>
<dbReference type="InterPro" id="IPR008523">
    <property type="entry name" value="DUF805"/>
</dbReference>